<dbReference type="CDD" id="cd08977">
    <property type="entry name" value="SusD"/>
    <property type="match status" value="1"/>
</dbReference>
<evidence type="ECO:0000256" key="5">
    <source>
        <dbReference type="ARBA" id="ARBA00023237"/>
    </source>
</evidence>
<dbReference type="EMBL" id="CP112998">
    <property type="protein sequence ID" value="WAC14731.1"/>
    <property type="molecule type" value="Genomic_DNA"/>
</dbReference>
<evidence type="ECO:0000256" key="4">
    <source>
        <dbReference type="ARBA" id="ARBA00023136"/>
    </source>
</evidence>
<gene>
    <name evidence="8" type="ORF">ON006_12365</name>
</gene>
<name>A0A9E8SPH2_9BACT</name>
<dbReference type="InterPro" id="IPR012944">
    <property type="entry name" value="SusD_RagB_dom"/>
</dbReference>
<protein>
    <submittedName>
        <fullName evidence="8">RagB/SusD family nutrient uptake outer membrane protein</fullName>
    </submittedName>
</protein>
<dbReference type="Pfam" id="PF07980">
    <property type="entry name" value="SusD_RagB"/>
    <property type="match status" value="1"/>
</dbReference>
<proteinExistence type="inferred from homology"/>
<feature type="domain" description="SusD-like N-terminal" evidence="7">
    <location>
        <begin position="112"/>
        <end position="242"/>
    </location>
</feature>
<evidence type="ECO:0000313" key="8">
    <source>
        <dbReference type="EMBL" id="WAC14731.1"/>
    </source>
</evidence>
<dbReference type="GO" id="GO:0009279">
    <property type="term" value="C:cell outer membrane"/>
    <property type="evidence" value="ECO:0007669"/>
    <property type="project" value="UniProtKB-SubCell"/>
</dbReference>
<comment type="similarity">
    <text evidence="2">Belongs to the SusD family.</text>
</comment>
<dbReference type="KEGG" id="dpf:ON006_12365"/>
<keyword evidence="9" id="KW-1185">Reference proteome</keyword>
<evidence type="ECO:0000259" key="6">
    <source>
        <dbReference type="Pfam" id="PF07980"/>
    </source>
</evidence>
<dbReference type="SUPFAM" id="SSF48452">
    <property type="entry name" value="TPR-like"/>
    <property type="match status" value="1"/>
</dbReference>
<keyword evidence="4" id="KW-0472">Membrane</keyword>
<dbReference type="InterPro" id="IPR033985">
    <property type="entry name" value="SusD-like_N"/>
</dbReference>
<sequence length="514" mass="56973">MKNIIKSAFYAGTALLALNSCKDLDTKPYVGEVSELVYQDPASYKQILAKLYAGLAVSGIKPKDDDVDLKNYDGGSQGYMRVYWYLQEFPTDEAIVGWGDPGLPDLHKMSWTASNQWSSAFYSRILYQATVANEFLRETTDEKLSARGIPNSDDIKNFRAEARFIRALVYSHGIDLFGSIPLVTELDKVGSALPKQATRAELFTYLETELKALEAELPDARTNEYGRADKAAAWMTLAKLYLNAEVYMGQAKYSEAAAYAKKVIDAGYVLSADYQHNFLADNDTSKEIIFPINFDGNETQTWGGTTTLIHASIGGTMNPTDFGVDGGWGGFRTTKELVGLFTDKNDKRALFYSSGQNLEIDNITTFTDGYAVTKWKNVKKDGKPGKNLTHTDTDFQLFRLADAHLMYAEAVVRGGTGDATLALTLVNALRTRAGAAKLTALTLDNLLAERGRELFWEAHRRTDLIRFGKFTTGYNWAWKGGVKAGKDVEAFRTLFPLAATDLVANPTLRQNQGY</sequence>
<comment type="subcellular location">
    <subcellularLocation>
        <location evidence="1">Cell outer membrane</location>
    </subcellularLocation>
</comment>
<evidence type="ECO:0000256" key="3">
    <source>
        <dbReference type="ARBA" id="ARBA00022729"/>
    </source>
</evidence>
<dbReference type="RefSeq" id="WP_244820098.1">
    <property type="nucleotide sequence ID" value="NZ_CP112998.1"/>
</dbReference>
<evidence type="ECO:0000256" key="1">
    <source>
        <dbReference type="ARBA" id="ARBA00004442"/>
    </source>
</evidence>
<dbReference type="Gene3D" id="1.25.40.10">
    <property type="entry name" value="Tetratricopeptide repeat domain"/>
    <property type="match status" value="1"/>
</dbReference>
<dbReference type="Proteomes" id="UP001164653">
    <property type="component" value="Chromosome"/>
</dbReference>
<dbReference type="AlphaFoldDB" id="A0A9E8SPH2"/>
<reference evidence="8" key="1">
    <citation type="submission" date="2022-11" db="EMBL/GenBank/DDBJ databases">
        <title>Dyadobacter pollutisoli sp. nov., isolated from plastic dumped soil.</title>
        <authorList>
            <person name="Kim J.M."/>
            <person name="Kim K.R."/>
            <person name="Lee J.K."/>
            <person name="Hao L."/>
            <person name="Jeon C.O."/>
        </authorList>
    </citation>
    <scope>NUCLEOTIDE SEQUENCE</scope>
    <source>
        <strain evidence="8">U1</strain>
    </source>
</reference>
<dbReference type="Pfam" id="PF14322">
    <property type="entry name" value="SusD-like_3"/>
    <property type="match status" value="1"/>
</dbReference>
<evidence type="ECO:0000256" key="2">
    <source>
        <dbReference type="ARBA" id="ARBA00006275"/>
    </source>
</evidence>
<evidence type="ECO:0000313" key="9">
    <source>
        <dbReference type="Proteomes" id="UP001164653"/>
    </source>
</evidence>
<dbReference type="Gene3D" id="1.10.3780.10">
    <property type="entry name" value="SusD-like"/>
    <property type="match status" value="1"/>
</dbReference>
<accession>A0A9E8SPH2</accession>
<dbReference type="Gene3D" id="1.25.40.390">
    <property type="match status" value="1"/>
</dbReference>
<feature type="domain" description="RagB/SusD" evidence="6">
    <location>
        <begin position="344"/>
        <end position="514"/>
    </location>
</feature>
<organism evidence="8 9">
    <name type="scientific">Dyadobacter pollutisoli</name>
    <dbReference type="NCBI Taxonomy" id="2910158"/>
    <lineage>
        <taxon>Bacteria</taxon>
        <taxon>Pseudomonadati</taxon>
        <taxon>Bacteroidota</taxon>
        <taxon>Cytophagia</taxon>
        <taxon>Cytophagales</taxon>
        <taxon>Spirosomataceae</taxon>
        <taxon>Dyadobacter</taxon>
    </lineage>
</organism>
<keyword evidence="3" id="KW-0732">Signal</keyword>
<evidence type="ECO:0000259" key="7">
    <source>
        <dbReference type="Pfam" id="PF14322"/>
    </source>
</evidence>
<keyword evidence="5" id="KW-0998">Cell outer membrane</keyword>
<dbReference type="InterPro" id="IPR011990">
    <property type="entry name" value="TPR-like_helical_dom_sf"/>
</dbReference>